<keyword evidence="2" id="KW-1185">Reference proteome</keyword>
<sequence>MQRFILFLDLKDDPELIREYEKYHESIPTEIEDSILSSGIESMQIFRFENRLCMEIISNDEFSFAKKGEMDSLNPAVQAWETLMSNYQKTIPGTPAGAKWVLANTIFSLTK</sequence>
<dbReference type="Proteomes" id="UP000293583">
    <property type="component" value="Unassembled WGS sequence"/>
</dbReference>
<dbReference type="RefSeq" id="WP_130896665.1">
    <property type="nucleotide sequence ID" value="NZ_CP049835.1"/>
</dbReference>
<dbReference type="AlphaFoldDB" id="A0A4Q9BBJ6"/>
<reference evidence="1 2" key="1">
    <citation type="submission" date="2019-02" db="EMBL/GenBank/DDBJ databases">
        <title>Genome of a new Bacteroidetes strain.</title>
        <authorList>
            <person name="Pitt A."/>
        </authorList>
    </citation>
    <scope>NUCLEOTIDE SEQUENCE [LARGE SCALE GENOMIC DNA]</scope>
    <source>
        <strain evidence="1 2">103A-SOEBACH</strain>
    </source>
</reference>
<evidence type="ECO:0000313" key="1">
    <source>
        <dbReference type="EMBL" id="TBH73254.1"/>
    </source>
</evidence>
<gene>
    <name evidence="1" type="ORF">EWU20_07740</name>
</gene>
<organism evidence="1 2">
    <name type="scientific">Aquirufa antheringensis</name>
    <dbReference type="NCBI Taxonomy" id="2516559"/>
    <lineage>
        <taxon>Bacteria</taxon>
        <taxon>Pseudomonadati</taxon>
        <taxon>Bacteroidota</taxon>
        <taxon>Cytophagia</taxon>
        <taxon>Cytophagales</taxon>
        <taxon>Flectobacillaceae</taxon>
        <taxon>Aquirufa</taxon>
    </lineage>
</organism>
<dbReference type="GO" id="GO:0016857">
    <property type="term" value="F:racemase and epimerase activity, acting on carbohydrates and derivatives"/>
    <property type="evidence" value="ECO:0007669"/>
    <property type="project" value="InterPro"/>
</dbReference>
<comment type="caution">
    <text evidence="1">The sequence shown here is derived from an EMBL/GenBank/DDBJ whole genome shotgun (WGS) entry which is preliminary data.</text>
</comment>
<dbReference type="InterPro" id="IPR008000">
    <property type="entry name" value="Rham/fucose_mutarotase"/>
</dbReference>
<dbReference type="Gene3D" id="3.30.70.100">
    <property type="match status" value="1"/>
</dbReference>
<dbReference type="PANTHER" id="PTHR43239">
    <property type="entry name" value="UPF0734 PROTEIN DDB_G0273871/DDB_G0273177"/>
    <property type="match status" value="1"/>
</dbReference>
<dbReference type="InterPro" id="IPR052996">
    <property type="entry name" value="Carb_Metab_Mutarotase"/>
</dbReference>
<dbReference type="EMBL" id="SEWY01000003">
    <property type="protein sequence ID" value="TBH73254.1"/>
    <property type="molecule type" value="Genomic_DNA"/>
</dbReference>
<dbReference type="PANTHER" id="PTHR43239:SF1">
    <property type="entry name" value="UPF0734 PROTEIN DDB_G0273871_DDB_G0273177"/>
    <property type="match status" value="1"/>
</dbReference>
<dbReference type="InterPro" id="IPR011008">
    <property type="entry name" value="Dimeric_a/b-barrel"/>
</dbReference>
<dbReference type="SUPFAM" id="SSF54909">
    <property type="entry name" value="Dimeric alpha+beta barrel"/>
    <property type="match status" value="1"/>
</dbReference>
<dbReference type="OrthoDB" id="1430580at2"/>
<evidence type="ECO:0000313" key="2">
    <source>
        <dbReference type="Proteomes" id="UP000293583"/>
    </source>
</evidence>
<name>A0A4Q9BBJ6_9BACT</name>
<proteinExistence type="predicted"/>
<protein>
    <submittedName>
        <fullName evidence="1">L-rhamnose mutarotase</fullName>
    </submittedName>
</protein>
<dbReference type="Pfam" id="PF05336">
    <property type="entry name" value="rhaM"/>
    <property type="match status" value="1"/>
</dbReference>
<accession>A0A4Q9BBJ6</accession>